<keyword evidence="1" id="KW-0472">Membrane</keyword>
<comment type="caution">
    <text evidence="2">The sequence shown here is derived from an EMBL/GenBank/DDBJ whole genome shotgun (WGS) entry which is preliminary data.</text>
</comment>
<evidence type="ECO:0000313" key="3">
    <source>
        <dbReference type="Proteomes" id="UP000319322"/>
    </source>
</evidence>
<organism evidence="2 3">
    <name type="scientific">Helicobacter mehlei</name>
    <dbReference type="NCBI Taxonomy" id="2316080"/>
    <lineage>
        <taxon>Bacteria</taxon>
        <taxon>Pseudomonadati</taxon>
        <taxon>Campylobacterota</taxon>
        <taxon>Epsilonproteobacteria</taxon>
        <taxon>Campylobacterales</taxon>
        <taxon>Helicobacteraceae</taxon>
        <taxon>Helicobacter</taxon>
    </lineage>
</organism>
<dbReference type="AlphaFoldDB" id="A0A553V298"/>
<feature type="transmembrane region" description="Helical" evidence="1">
    <location>
        <begin position="71"/>
        <end position="101"/>
    </location>
</feature>
<sequence length="134" mass="14975">MPFAYILGLSYMVLEIFLVYSAVQEFGLALFLAEVVISALVGGVVLLRSPFKNLNDLVYDRLEPLAWAEGFFLRSVGAVLLLLPGVLCDVFGTLLLLVALVRQKDLPPEEMPKKPKKQKEPEEIIDVEVLDKEK</sequence>
<keyword evidence="1" id="KW-0812">Transmembrane</keyword>
<gene>
    <name evidence="2" type="ORF">FNE76_01435</name>
</gene>
<protein>
    <submittedName>
        <fullName evidence="2">FxsA family protein</fullName>
    </submittedName>
</protein>
<feature type="transmembrane region" description="Helical" evidence="1">
    <location>
        <begin position="30"/>
        <end position="51"/>
    </location>
</feature>
<dbReference type="Proteomes" id="UP000319322">
    <property type="component" value="Unassembled WGS sequence"/>
</dbReference>
<name>A0A553V298_9HELI</name>
<dbReference type="EMBL" id="VKGC01000002">
    <property type="protein sequence ID" value="TSA86619.1"/>
    <property type="molecule type" value="Genomic_DNA"/>
</dbReference>
<dbReference type="GO" id="GO:0016020">
    <property type="term" value="C:membrane"/>
    <property type="evidence" value="ECO:0007669"/>
    <property type="project" value="InterPro"/>
</dbReference>
<dbReference type="NCBIfam" id="NF008528">
    <property type="entry name" value="PRK11463.1-2"/>
    <property type="match status" value="1"/>
</dbReference>
<evidence type="ECO:0000313" key="2">
    <source>
        <dbReference type="EMBL" id="TSA86619.1"/>
    </source>
</evidence>
<reference evidence="2 3" key="3">
    <citation type="submission" date="2019-07" db="EMBL/GenBank/DDBJ databases">
        <authorList>
            <person name="Papic B."/>
        </authorList>
    </citation>
    <scope>NUCLEOTIDE SEQUENCE [LARGE SCALE GENOMIC DNA]</scope>
    <source>
        <strain evidence="2 3">L8b</strain>
    </source>
</reference>
<proteinExistence type="predicted"/>
<accession>A0A553V298</accession>
<feature type="transmembrane region" description="Helical" evidence="1">
    <location>
        <begin position="6"/>
        <end position="23"/>
    </location>
</feature>
<reference evidence="2 3" key="2">
    <citation type="submission" date="2019-07" db="EMBL/GenBank/DDBJ databases">
        <title>Helicobacter labacensis sp. nov., Helicobacter mehlei sp. nov. and Helicobacter vulpis sp. nov., isolated from gastric mucosa of red fox (Vulpis vulpis).</title>
        <authorList>
            <person name="Kusar D."/>
            <person name="Gruntar I."/>
            <person name="Pate M."/>
            <person name="Zajc U."/>
            <person name="Ocepek M."/>
        </authorList>
    </citation>
    <scope>NUCLEOTIDE SEQUENCE [LARGE SCALE GENOMIC DNA]</scope>
    <source>
        <strain evidence="2 3">L8b</strain>
    </source>
</reference>
<dbReference type="Pfam" id="PF04186">
    <property type="entry name" value="FxsA"/>
    <property type="match status" value="1"/>
</dbReference>
<reference evidence="3" key="1">
    <citation type="submission" date="2019-07" db="EMBL/GenBank/DDBJ databases">
        <title>Helicobacter labacensis sp. nov., Helicobacter mehlei sp. nov. and Helicobacter vulpis sp. nov., isolated from gastric mucosa of red fox (Vulpis vulpis).</title>
        <authorList>
            <person name="Papic B."/>
        </authorList>
    </citation>
    <scope>NUCLEOTIDE SEQUENCE [LARGE SCALE GENOMIC DNA]</scope>
    <source>
        <strain evidence="3">L8b</strain>
    </source>
</reference>
<dbReference type="InterPro" id="IPR007313">
    <property type="entry name" value="FxsA"/>
</dbReference>
<dbReference type="RefSeq" id="WP_120947746.1">
    <property type="nucleotide sequence ID" value="NZ_QXQP01000004.1"/>
</dbReference>
<keyword evidence="3" id="KW-1185">Reference proteome</keyword>
<evidence type="ECO:0000256" key="1">
    <source>
        <dbReference type="SAM" id="Phobius"/>
    </source>
</evidence>
<keyword evidence="1" id="KW-1133">Transmembrane helix</keyword>